<dbReference type="AlphaFoldDB" id="A0A814VMJ1"/>
<feature type="transmembrane region" description="Helical" evidence="3">
    <location>
        <begin position="193"/>
        <end position="214"/>
    </location>
</feature>
<keyword evidence="3" id="KW-1133">Transmembrane helix</keyword>
<keyword evidence="8" id="KW-1185">Reference proteome</keyword>
<feature type="region of interest" description="Disordered" evidence="2">
    <location>
        <begin position="239"/>
        <end position="279"/>
    </location>
</feature>
<feature type="domain" description="EGF-like" evidence="4">
    <location>
        <begin position="154"/>
        <end position="191"/>
    </location>
</feature>
<dbReference type="EMBL" id="CAJNOH010001189">
    <property type="protein sequence ID" value="CAF1187441.1"/>
    <property type="molecule type" value="Genomic_DNA"/>
</dbReference>
<evidence type="ECO:0000313" key="6">
    <source>
        <dbReference type="EMBL" id="CAF1452144.1"/>
    </source>
</evidence>
<dbReference type="Proteomes" id="UP000663870">
    <property type="component" value="Unassembled WGS sequence"/>
</dbReference>
<keyword evidence="3" id="KW-0812">Transmembrane</keyword>
<dbReference type="Proteomes" id="UP000663854">
    <property type="component" value="Unassembled WGS sequence"/>
</dbReference>
<feature type="compositionally biased region" description="Polar residues" evidence="2">
    <location>
        <begin position="248"/>
        <end position="266"/>
    </location>
</feature>
<evidence type="ECO:0000259" key="4">
    <source>
        <dbReference type="PROSITE" id="PS50026"/>
    </source>
</evidence>
<dbReference type="PROSITE" id="PS00022">
    <property type="entry name" value="EGF_1"/>
    <property type="match status" value="1"/>
</dbReference>
<protein>
    <recommendedName>
        <fullName evidence="4">EGF-like domain-containing protein</fullName>
    </recommendedName>
</protein>
<evidence type="ECO:0000313" key="8">
    <source>
        <dbReference type="Proteomes" id="UP000663870"/>
    </source>
</evidence>
<dbReference type="EMBL" id="CAJNOL010002029">
    <property type="protein sequence ID" value="CAF1452144.1"/>
    <property type="molecule type" value="Genomic_DNA"/>
</dbReference>
<evidence type="ECO:0000256" key="2">
    <source>
        <dbReference type="SAM" id="MobiDB-lite"/>
    </source>
</evidence>
<comment type="caution">
    <text evidence="5">The sequence shown here is derived from an EMBL/GenBank/DDBJ whole genome shotgun (WGS) entry which is preliminary data.</text>
</comment>
<feature type="disulfide bond" evidence="1">
    <location>
        <begin position="181"/>
        <end position="190"/>
    </location>
</feature>
<keyword evidence="1" id="KW-1015">Disulfide bond</keyword>
<reference evidence="5" key="1">
    <citation type="submission" date="2021-02" db="EMBL/GenBank/DDBJ databases">
        <authorList>
            <person name="Nowell W R."/>
        </authorList>
    </citation>
    <scope>NUCLEOTIDE SEQUENCE</scope>
</reference>
<evidence type="ECO:0000256" key="3">
    <source>
        <dbReference type="SAM" id="Phobius"/>
    </source>
</evidence>
<evidence type="ECO:0000256" key="1">
    <source>
        <dbReference type="PROSITE-ProRule" id="PRU00076"/>
    </source>
</evidence>
<evidence type="ECO:0000313" key="5">
    <source>
        <dbReference type="EMBL" id="CAF1187441.1"/>
    </source>
</evidence>
<dbReference type="PROSITE" id="PS50026">
    <property type="entry name" value="EGF_3"/>
    <property type="match status" value="1"/>
</dbReference>
<sequence>MKKLTEGDEKRWQSAEDNFRQIRLNYYNRKKKKICQSRHEGNLYDENQINHIICTQTDSQSLPPPTTTQSSMSNTVIVNENDHFKKDEINSFISDDDSIQLNDIRKVCDQFVWNIVESDSNVFLLTRYLISNTIICSISNIDPDMSYQHICQYVLDFCFGNDICGKHGRCINTLVTSRCSCYLYMDGPICDKISWKFIQLLIGASIIIFIFIILKFKRLQKYQKLFFKKLSDLLKTPPCTSDRRQDNESTSDGSAQHASTSENAIQGNKVVRKTSTGTR</sequence>
<gene>
    <name evidence="6" type="ORF">JXQ802_LOCUS37655</name>
    <name evidence="5" type="ORF">PYM288_LOCUS24152</name>
</gene>
<evidence type="ECO:0000313" key="7">
    <source>
        <dbReference type="Proteomes" id="UP000663854"/>
    </source>
</evidence>
<comment type="caution">
    <text evidence="1">Lacks conserved residue(s) required for the propagation of feature annotation.</text>
</comment>
<accession>A0A814VMJ1</accession>
<dbReference type="CDD" id="cd00054">
    <property type="entry name" value="EGF_CA"/>
    <property type="match status" value="1"/>
</dbReference>
<organism evidence="5 7">
    <name type="scientific">Rotaria sordida</name>
    <dbReference type="NCBI Taxonomy" id="392033"/>
    <lineage>
        <taxon>Eukaryota</taxon>
        <taxon>Metazoa</taxon>
        <taxon>Spiralia</taxon>
        <taxon>Gnathifera</taxon>
        <taxon>Rotifera</taxon>
        <taxon>Eurotatoria</taxon>
        <taxon>Bdelloidea</taxon>
        <taxon>Philodinida</taxon>
        <taxon>Philodinidae</taxon>
        <taxon>Rotaria</taxon>
    </lineage>
</organism>
<dbReference type="InterPro" id="IPR000742">
    <property type="entry name" value="EGF"/>
</dbReference>
<proteinExistence type="predicted"/>
<name>A0A814VMJ1_9BILA</name>
<keyword evidence="1" id="KW-0245">EGF-like domain</keyword>
<keyword evidence="3" id="KW-0472">Membrane</keyword>